<evidence type="ECO:0000313" key="3">
    <source>
        <dbReference type="Proteomes" id="UP000186950"/>
    </source>
</evidence>
<dbReference type="Proteomes" id="UP000186950">
    <property type="component" value="Plasmid pSSP59"/>
</dbReference>
<dbReference type="EMBL" id="FCOW01000038">
    <property type="protein sequence ID" value="CVK21542.1"/>
    <property type="molecule type" value="Genomic_DNA"/>
</dbReference>
<dbReference type="Proteomes" id="UP000245702">
    <property type="component" value="Unassembled WGS sequence"/>
</dbReference>
<protein>
    <submittedName>
        <fullName evidence="2">Uncharacterized protein</fullName>
    </submittedName>
</protein>
<dbReference type="EMBL" id="CP146992">
    <property type="protein sequence ID" value="WXA41925.1"/>
    <property type="molecule type" value="Genomic_DNA"/>
</dbReference>
<evidence type="ECO:0000313" key="1">
    <source>
        <dbReference type="EMBL" id="CVK21542.1"/>
    </source>
</evidence>
<proteinExistence type="predicted"/>
<dbReference type="AlphaFoldDB" id="A0A1U7M9W6"/>
<reference evidence="2" key="2">
    <citation type="submission" date="2024-03" db="EMBL/GenBank/DDBJ databases">
        <title>Complete genome sequence of Sporomusa sphaeroides DSM 2875T isolated from mud of the Leine river and Sporomusa ovata DSM 2662T isolated from sugar beet leaf silage.</title>
        <authorList>
            <person name="Boeer T."/>
            <person name="Lueschen A."/>
            <person name="Daniel R."/>
            <person name="Poehlein A."/>
        </authorList>
    </citation>
    <scope>NUCLEOTIDE SEQUENCE</scope>
    <source>
        <strain evidence="2">DSM 2875</strain>
        <plasmid evidence="2">pSSP59</plasmid>
    </source>
</reference>
<keyword evidence="4" id="KW-1185">Reference proteome</keyword>
<accession>A0A1U7M9W6</accession>
<dbReference type="KEGG" id="ssph:SPSPH_047370"/>
<gene>
    <name evidence="2" type="ORF">SPSPH_047370</name>
    <name evidence="1" type="ORF">SSPH_04234</name>
</gene>
<organism evidence="2 3">
    <name type="scientific">Sporomusa sphaeroides DSM 2875</name>
    <dbReference type="NCBI Taxonomy" id="1337886"/>
    <lineage>
        <taxon>Bacteria</taxon>
        <taxon>Bacillati</taxon>
        <taxon>Bacillota</taxon>
        <taxon>Negativicutes</taxon>
        <taxon>Selenomonadales</taxon>
        <taxon>Sporomusaceae</taxon>
        <taxon>Sporomusa</taxon>
    </lineage>
</organism>
<sequence length="91" mass="10169">MNDLIDIAVDHGLTIIYHKFKDPSIKGIYYPLSNNIPPVIGLDESLKDNAFLARSIIVKALKYHLVPKNDIKKACVFSTNSHPLLLATCHL</sequence>
<reference evidence="1 4" key="1">
    <citation type="submission" date="2016-01" db="EMBL/GenBank/DDBJ databases">
        <authorList>
            <person name="Brown R."/>
        </authorList>
    </citation>
    <scope>NUCLEOTIDE SEQUENCE [LARGE SCALE GENOMIC DNA]</scope>
    <source>
        <strain evidence="1">Sporomusa sphaeroides DSM 2875</strain>
    </source>
</reference>
<dbReference type="RefSeq" id="WP_075758129.1">
    <property type="nucleotide sequence ID" value="NZ_CP146992.1"/>
</dbReference>
<evidence type="ECO:0000313" key="4">
    <source>
        <dbReference type="Proteomes" id="UP000245702"/>
    </source>
</evidence>
<keyword evidence="2" id="KW-0614">Plasmid</keyword>
<name>A0A1U7M9W6_9FIRM</name>
<geneLocation type="plasmid" evidence="2 3">
    <name>pSSP59</name>
</geneLocation>
<evidence type="ECO:0000313" key="2">
    <source>
        <dbReference type="EMBL" id="WXA41925.1"/>
    </source>
</evidence>